<reference evidence="1 2" key="1">
    <citation type="submission" date="2016-10" db="EMBL/GenBank/DDBJ databases">
        <authorList>
            <person name="de Groot N.N."/>
        </authorList>
    </citation>
    <scope>NUCLEOTIDE SEQUENCE [LARGE SCALE GENOMIC DNA]</scope>
    <source>
        <strain evidence="1 2">Nm110</strain>
    </source>
</reference>
<dbReference type="PANTHER" id="PTHR47197">
    <property type="entry name" value="PROTEIN NIRF"/>
    <property type="match status" value="1"/>
</dbReference>
<dbReference type="InterPro" id="IPR008972">
    <property type="entry name" value="Cupredoxin"/>
</dbReference>
<accession>A0A1H2RF31</accession>
<dbReference type="EMBL" id="FNNH01000004">
    <property type="protein sequence ID" value="SDW17828.1"/>
    <property type="molecule type" value="Genomic_DNA"/>
</dbReference>
<protein>
    <submittedName>
        <fullName evidence="1">40-residue YVTN family beta-propeller repeat-containing protein</fullName>
    </submittedName>
</protein>
<evidence type="ECO:0000313" key="1">
    <source>
        <dbReference type="EMBL" id="SDW17828.1"/>
    </source>
</evidence>
<organism evidence="1 2">
    <name type="scientific">Nitrosomonas communis</name>
    <dbReference type="NCBI Taxonomy" id="44574"/>
    <lineage>
        <taxon>Bacteria</taxon>
        <taxon>Pseudomonadati</taxon>
        <taxon>Pseudomonadota</taxon>
        <taxon>Betaproteobacteria</taxon>
        <taxon>Nitrosomonadales</taxon>
        <taxon>Nitrosomonadaceae</taxon>
        <taxon>Nitrosomonas</taxon>
    </lineage>
</organism>
<dbReference type="Proteomes" id="UP000183454">
    <property type="component" value="Unassembled WGS sequence"/>
</dbReference>
<dbReference type="Gene3D" id="2.130.10.10">
    <property type="entry name" value="YVTN repeat-like/Quinoprotein amine dehydrogenase"/>
    <property type="match status" value="2"/>
</dbReference>
<dbReference type="SUPFAM" id="SSF50974">
    <property type="entry name" value="Nitrous oxide reductase, N-terminal domain"/>
    <property type="match status" value="1"/>
</dbReference>
<dbReference type="InterPro" id="IPR051200">
    <property type="entry name" value="Host-pathogen_enzymatic-act"/>
</dbReference>
<name>A0A1H2RF31_9PROT</name>
<dbReference type="InterPro" id="IPR011045">
    <property type="entry name" value="N2O_reductase_N"/>
</dbReference>
<dbReference type="SUPFAM" id="SSF49503">
    <property type="entry name" value="Cupredoxins"/>
    <property type="match status" value="1"/>
</dbReference>
<dbReference type="AlphaFoldDB" id="A0A1H2RF31"/>
<gene>
    <name evidence="1" type="ORF">SAMN05421882_1004101</name>
</gene>
<evidence type="ECO:0000313" key="2">
    <source>
        <dbReference type="Proteomes" id="UP000183454"/>
    </source>
</evidence>
<dbReference type="RefSeq" id="WP_244505695.1">
    <property type="nucleotide sequence ID" value="NZ_FNNH01000004.1"/>
</dbReference>
<dbReference type="Gene3D" id="2.60.40.420">
    <property type="entry name" value="Cupredoxins - blue copper proteins"/>
    <property type="match status" value="1"/>
</dbReference>
<sequence>MIAISSGQKAGKIIGFFAAILIALFINNTFARDDDSELNDNDRDNEIEFELTDNDRDSEIRFELTDNAGRWFDTGAELEGNRSIAVATPGVRVKFSGDSNTVHTRTSLVYPTGAAGMPFNTEPRKGGDDVTLTTPGLYIFVCSIHPYMFGAVIVDDPATAGLDLGSSLSMITGESFSSSSDLATRVLRTFFIATNPANWQNYASNTPWHITYPNIDVHVDGSVVNLASALNTRYGNDLALETLSKPAIPAVGEVWVATQFETTAGKSKPGTVSAIDGTNWQVTRKVALPSIDMNNPHNLWADKDQNVIYATQWFDSKLAVYDRQTGALIRNVSVGESPAHVMTLTDNDRIHITNNGDSRTDSVMELAPLATEVLRRIDIGRGTPHGHWMSHDGKHMVTPNVTSGDTTQYNFRTNVIEAIVPVSGEFSHPVAVGMLPNAGKYYVANMFDNTITAVDMSTHTVIKHINLLENYNPLSGAASGPVGAWPIQTPVSPDGKNMVTANALSGTITIIDTRPGLATTDTAVKMLPCDPGCHGVQYGAKQGGGYYAYVSSKFSNRLLVVDPDPNADGDPSDGSIVGSVGLFASEATLRDDPITGNPGMGGQGILPIPLVYNGWVQNLPASWSDQLTEAQRHPIQ</sequence>
<proteinExistence type="predicted"/>
<dbReference type="PANTHER" id="PTHR47197:SF3">
    <property type="entry name" value="DIHYDRO-HEME D1 DEHYDROGENASE"/>
    <property type="match status" value="1"/>
</dbReference>
<dbReference type="InterPro" id="IPR015943">
    <property type="entry name" value="WD40/YVTN_repeat-like_dom_sf"/>
</dbReference>